<evidence type="ECO:0000256" key="3">
    <source>
        <dbReference type="ARBA" id="ARBA00008281"/>
    </source>
</evidence>
<evidence type="ECO:0000256" key="2">
    <source>
        <dbReference type="ARBA" id="ARBA00004162"/>
    </source>
</evidence>
<accession>A0A1H0MVH3</accession>
<evidence type="ECO:0000256" key="5">
    <source>
        <dbReference type="ARBA" id="ARBA00022500"/>
    </source>
</evidence>
<keyword evidence="5 10" id="KW-0145">Chemotaxis</keyword>
<evidence type="ECO:0000256" key="1">
    <source>
        <dbReference type="ARBA" id="ARBA00002254"/>
    </source>
</evidence>
<dbReference type="AlphaFoldDB" id="A0A1H0MVH3"/>
<keyword evidence="12" id="KW-1185">Reference proteome</keyword>
<evidence type="ECO:0000313" key="12">
    <source>
        <dbReference type="Proteomes" id="UP000198860"/>
    </source>
</evidence>
<evidence type="ECO:0000256" key="10">
    <source>
        <dbReference type="RuleBase" id="RU364125"/>
    </source>
</evidence>
<evidence type="ECO:0000256" key="6">
    <source>
        <dbReference type="ARBA" id="ARBA00022692"/>
    </source>
</evidence>
<dbReference type="NCBIfam" id="NF005826">
    <property type="entry name" value="PRK07718.1"/>
    <property type="match status" value="1"/>
</dbReference>
<keyword evidence="4 10" id="KW-1003">Cell membrane</keyword>
<keyword evidence="9 10" id="KW-0472">Membrane</keyword>
<name>A0A1H0MVH3_HALAD</name>
<gene>
    <name evidence="11" type="ORF">SAMN05421677_108146</name>
</gene>
<dbReference type="RefSeq" id="WP_089652409.1">
    <property type="nucleotide sequence ID" value="NZ_FNIZ01000008.1"/>
</dbReference>
<keyword evidence="7 10" id="KW-0283">Flagellar rotation</keyword>
<feature type="transmembrane region" description="Helical" evidence="10">
    <location>
        <begin position="6"/>
        <end position="28"/>
    </location>
</feature>
<protein>
    <recommendedName>
        <fullName evidence="10">Flagellar protein FliL</fullName>
    </recommendedName>
</protein>
<dbReference type="GO" id="GO:0071973">
    <property type="term" value="P:bacterial-type flagellum-dependent cell motility"/>
    <property type="evidence" value="ECO:0007669"/>
    <property type="project" value="InterPro"/>
</dbReference>
<evidence type="ECO:0000313" key="11">
    <source>
        <dbReference type="EMBL" id="SDO84110.1"/>
    </source>
</evidence>
<comment type="subcellular location">
    <subcellularLocation>
        <location evidence="2">Cell membrane</location>
        <topology evidence="2">Single-pass membrane protein</topology>
    </subcellularLocation>
</comment>
<keyword evidence="11" id="KW-0966">Cell projection</keyword>
<dbReference type="GO" id="GO:0005886">
    <property type="term" value="C:plasma membrane"/>
    <property type="evidence" value="ECO:0007669"/>
    <property type="project" value="UniProtKB-SubCell"/>
</dbReference>
<evidence type="ECO:0000256" key="9">
    <source>
        <dbReference type="ARBA" id="ARBA00023136"/>
    </source>
</evidence>
<reference evidence="12" key="1">
    <citation type="submission" date="2016-10" db="EMBL/GenBank/DDBJ databases">
        <authorList>
            <person name="Varghese N."/>
            <person name="Submissions S."/>
        </authorList>
    </citation>
    <scope>NUCLEOTIDE SEQUENCE [LARGE SCALE GENOMIC DNA]</scope>
    <source>
        <strain evidence="12">CGMCC 1.3703</strain>
    </source>
</reference>
<comment type="function">
    <text evidence="1 10">Controls the rotational direction of flagella during chemotaxis.</text>
</comment>
<dbReference type="OrthoDB" id="2381796at2"/>
<comment type="similarity">
    <text evidence="3 10">Belongs to the FliL family.</text>
</comment>
<dbReference type="EMBL" id="FNIZ01000008">
    <property type="protein sequence ID" value="SDO84110.1"/>
    <property type="molecule type" value="Genomic_DNA"/>
</dbReference>
<dbReference type="Pfam" id="PF03748">
    <property type="entry name" value="FliL"/>
    <property type="match status" value="1"/>
</dbReference>
<evidence type="ECO:0000256" key="4">
    <source>
        <dbReference type="ARBA" id="ARBA00022475"/>
    </source>
</evidence>
<evidence type="ECO:0000256" key="7">
    <source>
        <dbReference type="ARBA" id="ARBA00022779"/>
    </source>
</evidence>
<keyword evidence="11" id="KW-0282">Flagellum</keyword>
<dbReference type="GO" id="GO:0009425">
    <property type="term" value="C:bacterial-type flagellum basal body"/>
    <property type="evidence" value="ECO:0007669"/>
    <property type="project" value="InterPro"/>
</dbReference>
<sequence>MNGFKVMVITLSTLTVIGVVALVLVLNFNGESEASGDRSIDDIREASFLTEEITTDLQNGDYVRISFRVVTDSKESMEELKKRDFQMQNVLLKELSTMDSETFQSGLSDLEAKVKLKLNEFMSEGEVTDVYTVNKVLQ</sequence>
<keyword evidence="8 10" id="KW-1133">Transmembrane helix</keyword>
<proteinExistence type="inferred from homology"/>
<dbReference type="Proteomes" id="UP000198860">
    <property type="component" value="Unassembled WGS sequence"/>
</dbReference>
<keyword evidence="6 10" id="KW-0812">Transmembrane</keyword>
<dbReference type="STRING" id="240303.SAMN05421677_108146"/>
<keyword evidence="11" id="KW-0969">Cilium</keyword>
<dbReference type="GO" id="GO:0006935">
    <property type="term" value="P:chemotaxis"/>
    <property type="evidence" value="ECO:0007669"/>
    <property type="project" value="UniProtKB-KW"/>
</dbReference>
<organism evidence="11 12">
    <name type="scientific">Halobacillus aidingensis</name>
    <dbReference type="NCBI Taxonomy" id="240303"/>
    <lineage>
        <taxon>Bacteria</taxon>
        <taxon>Bacillati</taxon>
        <taxon>Bacillota</taxon>
        <taxon>Bacilli</taxon>
        <taxon>Bacillales</taxon>
        <taxon>Bacillaceae</taxon>
        <taxon>Halobacillus</taxon>
    </lineage>
</organism>
<evidence type="ECO:0000256" key="8">
    <source>
        <dbReference type="ARBA" id="ARBA00022989"/>
    </source>
</evidence>
<dbReference type="InterPro" id="IPR005503">
    <property type="entry name" value="FliL"/>
</dbReference>